<dbReference type="KEGG" id="ima:PO878_08205"/>
<keyword evidence="11" id="KW-1185">Reference proteome</keyword>
<dbReference type="PRINTS" id="PR01733">
    <property type="entry name" value="LIPPROTEIN48"/>
</dbReference>
<keyword evidence="5" id="KW-0472">Membrane</keyword>
<sequence>MRLRRWFRLAALVAVLGLLVAACSTDDGDDTSSGGDSGDSTTEPATCQGEAGQEPSAEPVGGEEADGEGLRVGMVLDVGGVDDDSFNEAANAGLEAAAEDFGVEVQLLEPNEDGSNRGDLLRSLAEDGYDLVIGVGFLFTESMTPIAEEFPDVEFAIIDSVIEADNVTSLVFAAEQGSFLVGAAAALKSQTGQIGFIGGQNGELIQTFQAGFEAGVAEIDPSAEVQVNYLSEPPDDSGFADPASAKTVADGMYADGIDVVYHAAGGSGAGLFESAAAEDRLAIGVDSDQYQQVDEETQPCILTSMLKRVDQAVYSTIFDLVEGDGELEGGVVSGDLESGGIGYAMDGGQLDDINDQLEELQQQIIDGEIEVPATP</sequence>
<keyword evidence="3" id="KW-1003">Cell membrane</keyword>
<evidence type="ECO:0000256" key="4">
    <source>
        <dbReference type="ARBA" id="ARBA00022729"/>
    </source>
</evidence>
<feature type="domain" description="ABC transporter substrate-binding protein PnrA-like" evidence="9">
    <location>
        <begin position="72"/>
        <end position="373"/>
    </location>
</feature>
<dbReference type="PROSITE" id="PS51257">
    <property type="entry name" value="PROKAR_LIPOPROTEIN"/>
    <property type="match status" value="1"/>
</dbReference>
<dbReference type="InterPro" id="IPR008107">
    <property type="entry name" value="Mycoplasma_p48"/>
</dbReference>
<keyword evidence="6" id="KW-0449">Lipoprotein</keyword>
<evidence type="ECO:0000313" key="11">
    <source>
        <dbReference type="Proteomes" id="UP001216390"/>
    </source>
</evidence>
<accession>A0AAF0BX71</accession>
<feature type="chain" id="PRO_5042024047" evidence="8">
    <location>
        <begin position="25"/>
        <end position="375"/>
    </location>
</feature>
<proteinExistence type="inferred from homology"/>
<evidence type="ECO:0000256" key="6">
    <source>
        <dbReference type="ARBA" id="ARBA00023288"/>
    </source>
</evidence>
<dbReference type="Pfam" id="PF02608">
    <property type="entry name" value="Bmp"/>
    <property type="match status" value="1"/>
</dbReference>
<evidence type="ECO:0000313" key="10">
    <source>
        <dbReference type="EMBL" id="WCO68708.1"/>
    </source>
</evidence>
<evidence type="ECO:0000256" key="8">
    <source>
        <dbReference type="SAM" id="SignalP"/>
    </source>
</evidence>
<dbReference type="Proteomes" id="UP001216390">
    <property type="component" value="Chromosome"/>
</dbReference>
<feature type="compositionally biased region" description="Low complexity" evidence="7">
    <location>
        <begin position="25"/>
        <end position="42"/>
    </location>
</feature>
<dbReference type="PANTHER" id="PTHR34296:SF2">
    <property type="entry name" value="ABC TRANSPORTER GUANOSINE-BINDING PROTEIN NUPN"/>
    <property type="match status" value="1"/>
</dbReference>
<dbReference type="InterPro" id="IPR003760">
    <property type="entry name" value="PnrA-like"/>
</dbReference>
<dbReference type="InterPro" id="IPR028082">
    <property type="entry name" value="Peripla_BP_I"/>
</dbReference>
<dbReference type="PANTHER" id="PTHR34296">
    <property type="entry name" value="TRANSCRIPTIONAL ACTIVATOR PROTEIN MED"/>
    <property type="match status" value="1"/>
</dbReference>
<comment type="subcellular location">
    <subcellularLocation>
        <location evidence="1">Cell membrane</location>
        <topology evidence="1">Lipid-anchor</topology>
    </subcellularLocation>
</comment>
<evidence type="ECO:0000256" key="7">
    <source>
        <dbReference type="SAM" id="MobiDB-lite"/>
    </source>
</evidence>
<dbReference type="CDD" id="cd06354">
    <property type="entry name" value="PBP1_PrnA-like"/>
    <property type="match status" value="1"/>
</dbReference>
<dbReference type="AlphaFoldDB" id="A0AAF0BX71"/>
<dbReference type="RefSeq" id="WP_272738224.1">
    <property type="nucleotide sequence ID" value="NZ_CP116942.1"/>
</dbReference>
<evidence type="ECO:0000256" key="3">
    <source>
        <dbReference type="ARBA" id="ARBA00022475"/>
    </source>
</evidence>
<name>A0AAF0BX71_9ACTN</name>
<dbReference type="InterPro" id="IPR050957">
    <property type="entry name" value="BMP_lipoprotein"/>
</dbReference>
<evidence type="ECO:0000256" key="2">
    <source>
        <dbReference type="ARBA" id="ARBA00008610"/>
    </source>
</evidence>
<keyword evidence="4 8" id="KW-0732">Signal</keyword>
<protein>
    <submittedName>
        <fullName evidence="10">BMP family ABC transporter substrate-binding protein</fullName>
    </submittedName>
</protein>
<dbReference type="EMBL" id="CP116942">
    <property type="protein sequence ID" value="WCO68708.1"/>
    <property type="molecule type" value="Genomic_DNA"/>
</dbReference>
<evidence type="ECO:0000259" key="9">
    <source>
        <dbReference type="Pfam" id="PF02608"/>
    </source>
</evidence>
<comment type="similarity">
    <text evidence="2">Belongs to the BMP lipoprotein family.</text>
</comment>
<feature type="region of interest" description="Disordered" evidence="7">
    <location>
        <begin position="25"/>
        <end position="68"/>
    </location>
</feature>
<evidence type="ECO:0000256" key="1">
    <source>
        <dbReference type="ARBA" id="ARBA00004193"/>
    </source>
</evidence>
<dbReference type="SUPFAM" id="SSF53822">
    <property type="entry name" value="Periplasmic binding protein-like I"/>
    <property type="match status" value="1"/>
</dbReference>
<feature type="signal peptide" evidence="8">
    <location>
        <begin position="1"/>
        <end position="24"/>
    </location>
</feature>
<dbReference type="Gene3D" id="3.40.50.2300">
    <property type="match status" value="2"/>
</dbReference>
<dbReference type="GO" id="GO:0005886">
    <property type="term" value="C:plasma membrane"/>
    <property type="evidence" value="ECO:0007669"/>
    <property type="project" value="UniProtKB-SubCell"/>
</dbReference>
<organism evidence="10 11">
    <name type="scientific">Iamia majanohamensis</name>
    <dbReference type="NCBI Taxonomy" id="467976"/>
    <lineage>
        <taxon>Bacteria</taxon>
        <taxon>Bacillati</taxon>
        <taxon>Actinomycetota</taxon>
        <taxon>Acidimicrobiia</taxon>
        <taxon>Acidimicrobiales</taxon>
        <taxon>Iamiaceae</taxon>
        <taxon>Iamia</taxon>
    </lineage>
</organism>
<reference evidence="10" key="1">
    <citation type="submission" date="2023-01" db="EMBL/GenBank/DDBJ databases">
        <title>The diversity of Class Acidimicrobiia in South China Sea sediment environments and the proposal of Iamia marina sp. nov., a novel species of the genus Iamia.</title>
        <authorList>
            <person name="He Y."/>
            <person name="Tian X."/>
        </authorList>
    </citation>
    <scope>NUCLEOTIDE SEQUENCE</scope>
    <source>
        <strain evidence="10">DSM 19957</strain>
    </source>
</reference>
<gene>
    <name evidence="10" type="ORF">PO878_08205</name>
</gene>
<evidence type="ECO:0000256" key="5">
    <source>
        <dbReference type="ARBA" id="ARBA00023136"/>
    </source>
</evidence>